<name>A0A6C0KBW0_9ZZZZ</name>
<feature type="transmembrane region" description="Helical" evidence="1">
    <location>
        <begin position="59"/>
        <end position="78"/>
    </location>
</feature>
<feature type="transmembrane region" description="Helical" evidence="1">
    <location>
        <begin position="7"/>
        <end position="29"/>
    </location>
</feature>
<evidence type="ECO:0000313" key="2">
    <source>
        <dbReference type="EMBL" id="QHU14566.1"/>
    </source>
</evidence>
<protein>
    <submittedName>
        <fullName evidence="2">Uncharacterized protein</fullName>
    </submittedName>
</protein>
<reference evidence="2" key="1">
    <citation type="journal article" date="2020" name="Nature">
        <title>Giant virus diversity and host interactions through global metagenomics.</title>
        <authorList>
            <person name="Schulz F."/>
            <person name="Roux S."/>
            <person name="Paez-Espino D."/>
            <person name="Jungbluth S."/>
            <person name="Walsh D.A."/>
            <person name="Denef V.J."/>
            <person name="McMahon K.D."/>
            <person name="Konstantinidis K.T."/>
            <person name="Eloe-Fadrosh E.A."/>
            <person name="Kyrpides N.C."/>
            <person name="Woyke T."/>
        </authorList>
    </citation>
    <scope>NUCLEOTIDE SEQUENCE</scope>
    <source>
        <strain evidence="2">GVMAG-S-1102113-126</strain>
    </source>
</reference>
<keyword evidence="1" id="KW-0472">Membrane</keyword>
<keyword evidence="1" id="KW-1133">Transmembrane helix</keyword>
<evidence type="ECO:0000256" key="1">
    <source>
        <dbReference type="SAM" id="Phobius"/>
    </source>
</evidence>
<keyword evidence="1" id="KW-0812">Transmembrane</keyword>
<accession>A0A6C0KBW0</accession>
<organism evidence="2">
    <name type="scientific">viral metagenome</name>
    <dbReference type="NCBI Taxonomy" id="1070528"/>
    <lineage>
        <taxon>unclassified sequences</taxon>
        <taxon>metagenomes</taxon>
        <taxon>organismal metagenomes</taxon>
    </lineage>
</organism>
<dbReference type="EMBL" id="MN740844">
    <property type="protein sequence ID" value="QHU14566.1"/>
    <property type="molecule type" value="Genomic_DNA"/>
</dbReference>
<proteinExistence type="predicted"/>
<dbReference type="AlphaFoldDB" id="A0A6C0KBW0"/>
<sequence length="79" mass="8546">MSSPIKVVVISVLISMFISMVINVVVPYISKPYATQTKPPNGAIDQIIYVFVHQAQVPIASTLIIAIIVAASVFLSYLI</sequence>